<dbReference type="Proteomes" id="UP000432464">
    <property type="component" value="Unassembled WGS sequence"/>
</dbReference>
<accession>A0A6I3L0A9</accession>
<comment type="caution">
    <text evidence="2">The sequence shown here is derived from an EMBL/GenBank/DDBJ whole genome shotgun (WGS) entry which is preliminary data.</text>
</comment>
<feature type="domain" description="DUF397" evidence="1">
    <location>
        <begin position="7"/>
        <end position="61"/>
    </location>
</feature>
<evidence type="ECO:0000313" key="3">
    <source>
        <dbReference type="Proteomes" id="UP000432464"/>
    </source>
</evidence>
<evidence type="ECO:0000259" key="1">
    <source>
        <dbReference type="Pfam" id="PF04149"/>
    </source>
</evidence>
<protein>
    <submittedName>
        <fullName evidence="2">DUF397 domain-containing protein</fullName>
    </submittedName>
</protein>
<organism evidence="2 3">
    <name type="scientific">Nocardia aurantiaca</name>
    <dbReference type="NCBI Taxonomy" id="2675850"/>
    <lineage>
        <taxon>Bacteria</taxon>
        <taxon>Bacillati</taxon>
        <taxon>Actinomycetota</taxon>
        <taxon>Actinomycetes</taxon>
        <taxon>Mycobacteriales</taxon>
        <taxon>Nocardiaceae</taxon>
        <taxon>Nocardia</taxon>
    </lineage>
</organism>
<dbReference type="Pfam" id="PF04149">
    <property type="entry name" value="DUF397"/>
    <property type="match status" value="1"/>
</dbReference>
<evidence type="ECO:0000313" key="2">
    <source>
        <dbReference type="EMBL" id="MTE14125.1"/>
    </source>
</evidence>
<dbReference type="InterPro" id="IPR007278">
    <property type="entry name" value="DUF397"/>
</dbReference>
<proteinExistence type="predicted"/>
<gene>
    <name evidence="2" type="ORF">GLP40_15305</name>
</gene>
<sequence length="68" mass="7271">MNDLSDAHWFKSTKSQGGETCVEAAHLSGGGVGVRDSKLGESSPVLVFDGQAWDRFTSAVKAGRFDLR</sequence>
<reference evidence="2 3" key="1">
    <citation type="submission" date="2019-11" db="EMBL/GenBank/DDBJ databases">
        <title>Nocardia sp. nov. CT2-14 isolated from soil.</title>
        <authorList>
            <person name="Kanchanasin P."/>
            <person name="Tanasupawat S."/>
            <person name="Yuki M."/>
            <person name="Kudo T."/>
        </authorList>
    </citation>
    <scope>NUCLEOTIDE SEQUENCE [LARGE SCALE GENOMIC DNA]</scope>
    <source>
        <strain evidence="2 3">CT2-14</strain>
    </source>
</reference>
<name>A0A6I3L0A9_9NOCA</name>
<dbReference type="RefSeq" id="WP_154788527.1">
    <property type="nucleotide sequence ID" value="NZ_WMBB01000006.1"/>
</dbReference>
<dbReference type="AlphaFoldDB" id="A0A6I3L0A9"/>
<dbReference type="EMBL" id="WMBB01000006">
    <property type="protein sequence ID" value="MTE14125.1"/>
    <property type="molecule type" value="Genomic_DNA"/>
</dbReference>
<keyword evidence="3" id="KW-1185">Reference proteome</keyword>